<dbReference type="InterPro" id="IPR048327">
    <property type="entry name" value="Dyp_perox_N"/>
</dbReference>
<accession>A0A3Q9FMH6</accession>
<evidence type="ECO:0000256" key="5">
    <source>
        <dbReference type="ARBA" id="ARBA00023004"/>
    </source>
</evidence>
<dbReference type="PROSITE" id="PS51404">
    <property type="entry name" value="DYP_PEROXIDASE"/>
    <property type="match status" value="1"/>
</dbReference>
<dbReference type="Pfam" id="PF20628">
    <property type="entry name" value="Dyp_perox_C"/>
    <property type="match status" value="1"/>
</dbReference>
<evidence type="ECO:0000256" key="6">
    <source>
        <dbReference type="ARBA" id="ARBA00025737"/>
    </source>
</evidence>
<dbReference type="SUPFAM" id="SSF54909">
    <property type="entry name" value="Dimeric alpha+beta barrel"/>
    <property type="match status" value="1"/>
</dbReference>
<evidence type="ECO:0000256" key="4">
    <source>
        <dbReference type="ARBA" id="ARBA00023002"/>
    </source>
</evidence>
<dbReference type="GO" id="GO:0020037">
    <property type="term" value="F:heme binding"/>
    <property type="evidence" value="ECO:0007669"/>
    <property type="project" value="InterPro"/>
</dbReference>
<dbReference type="OrthoDB" id="3251355at2"/>
<dbReference type="EMBL" id="CP034562">
    <property type="protein sequence ID" value="AZQ61627.1"/>
    <property type="molecule type" value="Genomic_DNA"/>
</dbReference>
<name>A0A3Q9FMH6_9BACT</name>
<dbReference type="GO" id="GO:0004601">
    <property type="term" value="F:peroxidase activity"/>
    <property type="evidence" value="ECO:0007669"/>
    <property type="project" value="UniProtKB-KW"/>
</dbReference>
<dbReference type="InterPro" id="IPR006314">
    <property type="entry name" value="Dyp_peroxidase"/>
</dbReference>
<organism evidence="9 10">
    <name type="scientific">Flammeovirga pectinis</name>
    <dbReference type="NCBI Taxonomy" id="2494373"/>
    <lineage>
        <taxon>Bacteria</taxon>
        <taxon>Pseudomonadati</taxon>
        <taxon>Bacteroidota</taxon>
        <taxon>Cytophagia</taxon>
        <taxon>Cytophagales</taxon>
        <taxon>Flammeovirgaceae</taxon>
        <taxon>Flammeovirga</taxon>
    </lineage>
</organism>
<reference evidence="9 10" key="1">
    <citation type="submission" date="2018-12" db="EMBL/GenBank/DDBJ databases">
        <title>Flammeovirga pectinis sp. nov., isolated from the gut of the Korean scallop, Patinopecten yessoensis.</title>
        <authorList>
            <person name="Bae J.-W."/>
            <person name="Jeong Y.-S."/>
            <person name="Kang W."/>
        </authorList>
    </citation>
    <scope>NUCLEOTIDE SEQUENCE [LARGE SCALE GENOMIC DNA]</scope>
    <source>
        <strain evidence="9 10">L12M1</strain>
    </source>
</reference>
<keyword evidence="10" id="KW-1185">Reference proteome</keyword>
<evidence type="ECO:0000259" key="7">
    <source>
        <dbReference type="Pfam" id="PF04261"/>
    </source>
</evidence>
<sequence>MQSYQLGIFNEEANIFNVTEYKINDNVSPSTIKRALNNALKGTSEKIEVVISFGKNILNELAPEVQPKNFKNFEQLNGVNGFTMPSNQSDLYFRVIGSDNSLVLDKTIQIQEALKAITTIVISENGFVYKDHRDLTGFVDGSANPKEEKKYLAAIVPEGEPAAGGSFVFHQKWVHDLMKFNELPVSIQEKIIGRTKPDSIELEGDAMPADSHVSRTDASHEGVAMKIWRRSFPFGSATEKGLFFIAYTCDPFRIDIQLERMLGNTEDGVYDQMMNYSKATTGAYSFAPSIKDLKTILTD</sequence>
<dbReference type="Proteomes" id="UP000267268">
    <property type="component" value="Chromosome 1"/>
</dbReference>
<keyword evidence="3" id="KW-0479">Metal-binding</keyword>
<comment type="similarity">
    <text evidence="6">Belongs to the DyP-type peroxidase family.</text>
</comment>
<evidence type="ECO:0000259" key="8">
    <source>
        <dbReference type="Pfam" id="PF20628"/>
    </source>
</evidence>
<dbReference type="PANTHER" id="PTHR30521:SF0">
    <property type="entry name" value="DYP-TYPE PEROXIDASE FAMILY PROTEIN"/>
    <property type="match status" value="1"/>
</dbReference>
<dbReference type="PANTHER" id="PTHR30521">
    <property type="entry name" value="DEFERROCHELATASE/PEROXIDASE"/>
    <property type="match status" value="1"/>
</dbReference>
<dbReference type="GO" id="GO:0046872">
    <property type="term" value="F:metal ion binding"/>
    <property type="evidence" value="ECO:0007669"/>
    <property type="project" value="UniProtKB-KW"/>
</dbReference>
<evidence type="ECO:0000256" key="1">
    <source>
        <dbReference type="ARBA" id="ARBA00001970"/>
    </source>
</evidence>
<comment type="cofactor">
    <cofactor evidence="1">
        <name>heme b</name>
        <dbReference type="ChEBI" id="CHEBI:60344"/>
    </cofactor>
</comment>
<evidence type="ECO:0000256" key="2">
    <source>
        <dbReference type="ARBA" id="ARBA00022559"/>
    </source>
</evidence>
<keyword evidence="2 9" id="KW-0575">Peroxidase</keyword>
<keyword evidence="4" id="KW-0560">Oxidoreductase</keyword>
<evidence type="ECO:0000313" key="9">
    <source>
        <dbReference type="EMBL" id="AZQ61627.1"/>
    </source>
</evidence>
<dbReference type="KEGG" id="fll:EI427_05090"/>
<dbReference type="GO" id="GO:0005829">
    <property type="term" value="C:cytosol"/>
    <property type="evidence" value="ECO:0007669"/>
    <property type="project" value="TreeGrafter"/>
</dbReference>
<proteinExistence type="inferred from homology"/>
<gene>
    <name evidence="9" type="ORF">EI427_05090</name>
</gene>
<dbReference type="InterPro" id="IPR011008">
    <property type="entry name" value="Dimeric_a/b-barrel"/>
</dbReference>
<evidence type="ECO:0000313" key="10">
    <source>
        <dbReference type="Proteomes" id="UP000267268"/>
    </source>
</evidence>
<keyword evidence="5" id="KW-0408">Iron</keyword>
<protein>
    <submittedName>
        <fullName evidence="9">Dyp-type peroxidase</fullName>
    </submittedName>
</protein>
<dbReference type="RefSeq" id="WP_126612305.1">
    <property type="nucleotide sequence ID" value="NZ_CP034562.1"/>
</dbReference>
<dbReference type="InterPro" id="IPR048328">
    <property type="entry name" value="Dyp_perox_C"/>
</dbReference>
<feature type="domain" description="Dyp-type peroxidase C-terminal" evidence="8">
    <location>
        <begin position="131"/>
        <end position="290"/>
    </location>
</feature>
<evidence type="ECO:0000256" key="3">
    <source>
        <dbReference type="ARBA" id="ARBA00022723"/>
    </source>
</evidence>
<dbReference type="NCBIfam" id="TIGR01413">
    <property type="entry name" value="Dyp_perox_fam"/>
    <property type="match status" value="1"/>
</dbReference>
<dbReference type="AlphaFoldDB" id="A0A3Q9FMH6"/>
<dbReference type="Pfam" id="PF04261">
    <property type="entry name" value="Dyp_perox_N"/>
    <property type="match status" value="1"/>
</dbReference>
<feature type="domain" description="Dyp-type peroxidase N-terminal" evidence="7">
    <location>
        <begin position="44"/>
        <end position="127"/>
    </location>
</feature>